<keyword evidence="2" id="KW-0521">NADP</keyword>
<dbReference type="InterPro" id="IPR057326">
    <property type="entry name" value="KR_dom"/>
</dbReference>
<dbReference type="PANTHER" id="PTHR48107">
    <property type="entry name" value="NADPH-DEPENDENT ALDEHYDE REDUCTASE-LIKE PROTEIN, CHLOROPLASTIC-RELATED"/>
    <property type="match status" value="1"/>
</dbReference>
<dbReference type="Gene3D" id="3.40.50.720">
    <property type="entry name" value="NAD(P)-binding Rossmann-like Domain"/>
    <property type="match status" value="1"/>
</dbReference>
<dbReference type="PROSITE" id="PS00061">
    <property type="entry name" value="ADH_SHORT"/>
    <property type="match status" value="1"/>
</dbReference>
<accession>A0AAV9HRB9</accession>
<dbReference type="FunFam" id="3.40.50.720:FF:000084">
    <property type="entry name" value="Short-chain dehydrogenase reductase"/>
    <property type="match status" value="1"/>
</dbReference>
<gene>
    <name evidence="5" type="ORF">QBC42DRAFT_266930</name>
</gene>
<comment type="caution">
    <text evidence="5">The sequence shown here is derived from an EMBL/GenBank/DDBJ whole genome shotgun (WGS) entry which is preliminary data.</text>
</comment>
<feature type="domain" description="Ketoreductase" evidence="4">
    <location>
        <begin position="6"/>
        <end position="161"/>
    </location>
</feature>
<evidence type="ECO:0000259" key="4">
    <source>
        <dbReference type="SMART" id="SM00822"/>
    </source>
</evidence>
<protein>
    <submittedName>
        <fullName evidence="5">Versicolorin reductase</fullName>
    </submittedName>
</protein>
<dbReference type="SUPFAM" id="SSF51735">
    <property type="entry name" value="NAD(P)-binding Rossmann-fold domains"/>
    <property type="match status" value="1"/>
</dbReference>
<reference evidence="5" key="2">
    <citation type="submission" date="2023-06" db="EMBL/GenBank/DDBJ databases">
        <authorList>
            <consortium name="Lawrence Berkeley National Laboratory"/>
            <person name="Mondo S.J."/>
            <person name="Hensen N."/>
            <person name="Bonometti L."/>
            <person name="Westerberg I."/>
            <person name="Brannstrom I.O."/>
            <person name="Guillou S."/>
            <person name="Cros-Aarteil S."/>
            <person name="Calhoun S."/>
            <person name="Haridas S."/>
            <person name="Kuo A."/>
            <person name="Pangilinan J."/>
            <person name="Riley R."/>
            <person name="Labutti K."/>
            <person name="Andreopoulos B."/>
            <person name="Lipzen A."/>
            <person name="Chen C."/>
            <person name="Yanf M."/>
            <person name="Daum C."/>
            <person name="Ng V."/>
            <person name="Clum A."/>
            <person name="Steindorff A."/>
            <person name="Ohm R."/>
            <person name="Martin F."/>
            <person name="Silar P."/>
            <person name="Natvig D."/>
            <person name="Lalanne C."/>
            <person name="Gautier V."/>
            <person name="Ament-Velasquez S.L."/>
            <person name="Kruys A."/>
            <person name="Hutchinson M.I."/>
            <person name="Powell A.J."/>
            <person name="Barry K."/>
            <person name="Miller A.N."/>
            <person name="Grigoriev I.V."/>
            <person name="Debuchy R."/>
            <person name="Gladieux P."/>
            <person name="Thoren M.H."/>
            <person name="Johannesson H."/>
        </authorList>
    </citation>
    <scope>NUCLEOTIDE SEQUENCE</scope>
    <source>
        <strain evidence="5">PSN324</strain>
    </source>
</reference>
<dbReference type="AlphaFoldDB" id="A0AAV9HRB9"/>
<dbReference type="PANTHER" id="PTHR48107:SF7">
    <property type="entry name" value="RE15974P"/>
    <property type="match status" value="1"/>
</dbReference>
<dbReference type="SMART" id="SM00822">
    <property type="entry name" value="PKS_KR"/>
    <property type="match status" value="1"/>
</dbReference>
<dbReference type="InterPro" id="IPR036291">
    <property type="entry name" value="NAD(P)-bd_dom_sf"/>
</dbReference>
<evidence type="ECO:0000313" key="6">
    <source>
        <dbReference type="Proteomes" id="UP001321749"/>
    </source>
</evidence>
<dbReference type="Pfam" id="PF13561">
    <property type="entry name" value="adh_short_C2"/>
    <property type="match status" value="1"/>
</dbReference>
<keyword evidence="6" id="KW-1185">Reference proteome</keyword>
<dbReference type="PRINTS" id="PR00081">
    <property type="entry name" value="GDHRDH"/>
</dbReference>
<sequence length="258" mass="26573">MSLQGKVILITGGTRGIGLATAEHLSSLGASLILACRSSPSSSPEIQALIPRLGGPDRCLPVQADCSVLSDISSLVSASVQKFGRIDVVIPNAGLMGSLPSLSALTEEFYDSHFDVNVKGALFLVKECVPHMQPASSSSGGGGRVIFLSSSLTNASGITPNYLVYAATKGAVEQLTRVLAKELAGKGITVNAVAPGPTATELFFQGKPEALVEAIKKQNPSGRLGTPEDIAGVIGFLSGDESRWVNGQIIRVNGGAMV</sequence>
<name>A0AAV9HRB9_9PEZI</name>
<proteinExistence type="inferred from homology"/>
<evidence type="ECO:0000313" key="5">
    <source>
        <dbReference type="EMBL" id="KAK4462893.1"/>
    </source>
</evidence>
<reference evidence="5" key="1">
    <citation type="journal article" date="2023" name="Mol. Phylogenet. Evol.">
        <title>Genome-scale phylogeny and comparative genomics of the fungal order Sordariales.</title>
        <authorList>
            <person name="Hensen N."/>
            <person name="Bonometti L."/>
            <person name="Westerberg I."/>
            <person name="Brannstrom I.O."/>
            <person name="Guillou S."/>
            <person name="Cros-Aarteil S."/>
            <person name="Calhoun S."/>
            <person name="Haridas S."/>
            <person name="Kuo A."/>
            <person name="Mondo S."/>
            <person name="Pangilinan J."/>
            <person name="Riley R."/>
            <person name="LaButti K."/>
            <person name="Andreopoulos B."/>
            <person name="Lipzen A."/>
            <person name="Chen C."/>
            <person name="Yan M."/>
            <person name="Daum C."/>
            <person name="Ng V."/>
            <person name="Clum A."/>
            <person name="Steindorff A."/>
            <person name="Ohm R.A."/>
            <person name="Martin F."/>
            <person name="Silar P."/>
            <person name="Natvig D.O."/>
            <person name="Lalanne C."/>
            <person name="Gautier V."/>
            <person name="Ament-Velasquez S.L."/>
            <person name="Kruys A."/>
            <person name="Hutchinson M.I."/>
            <person name="Powell A.J."/>
            <person name="Barry K."/>
            <person name="Miller A.N."/>
            <person name="Grigoriev I.V."/>
            <person name="Debuchy R."/>
            <person name="Gladieux P."/>
            <person name="Hiltunen Thoren M."/>
            <person name="Johannesson H."/>
        </authorList>
    </citation>
    <scope>NUCLEOTIDE SEQUENCE</scope>
    <source>
        <strain evidence="5">PSN324</strain>
    </source>
</reference>
<dbReference type="GO" id="GO:0016614">
    <property type="term" value="F:oxidoreductase activity, acting on CH-OH group of donors"/>
    <property type="evidence" value="ECO:0007669"/>
    <property type="project" value="UniProtKB-ARBA"/>
</dbReference>
<dbReference type="InterPro" id="IPR002347">
    <property type="entry name" value="SDR_fam"/>
</dbReference>
<evidence type="ECO:0000256" key="2">
    <source>
        <dbReference type="ARBA" id="ARBA00022857"/>
    </source>
</evidence>
<organism evidence="5 6">
    <name type="scientific">Cladorrhinum samala</name>
    <dbReference type="NCBI Taxonomy" id="585594"/>
    <lineage>
        <taxon>Eukaryota</taxon>
        <taxon>Fungi</taxon>
        <taxon>Dikarya</taxon>
        <taxon>Ascomycota</taxon>
        <taxon>Pezizomycotina</taxon>
        <taxon>Sordariomycetes</taxon>
        <taxon>Sordariomycetidae</taxon>
        <taxon>Sordariales</taxon>
        <taxon>Podosporaceae</taxon>
        <taxon>Cladorrhinum</taxon>
    </lineage>
</organism>
<dbReference type="PRINTS" id="PR00080">
    <property type="entry name" value="SDRFAMILY"/>
</dbReference>
<dbReference type="Proteomes" id="UP001321749">
    <property type="component" value="Unassembled WGS sequence"/>
</dbReference>
<evidence type="ECO:0000256" key="1">
    <source>
        <dbReference type="ARBA" id="ARBA00006484"/>
    </source>
</evidence>
<evidence type="ECO:0000256" key="3">
    <source>
        <dbReference type="ARBA" id="ARBA00023002"/>
    </source>
</evidence>
<keyword evidence="3" id="KW-0560">Oxidoreductase</keyword>
<dbReference type="EMBL" id="MU864966">
    <property type="protein sequence ID" value="KAK4462893.1"/>
    <property type="molecule type" value="Genomic_DNA"/>
</dbReference>
<dbReference type="InterPro" id="IPR020904">
    <property type="entry name" value="Sc_DH/Rdtase_CS"/>
</dbReference>
<comment type="similarity">
    <text evidence="1">Belongs to the short-chain dehydrogenases/reductases (SDR) family.</text>
</comment>